<dbReference type="Proteomes" id="UP000280834">
    <property type="component" value="Unassembled WGS sequence"/>
</dbReference>
<dbReference type="AlphaFoldDB" id="A0A0R3Q4D5"/>
<gene>
    <name evidence="1" type="ORF">BTMF_LOCUS517</name>
</gene>
<sequence length="54" mass="6468">MMPQNHKFADLFFPRLLFSFSSPLLFLNLNSPRLPLILSLLWCIHCTVHHRLKY</sequence>
<keyword evidence="2" id="KW-1185">Reference proteome</keyword>
<dbReference type="WBParaSite" id="BTMF_0000116101-mRNA-1">
    <property type="protein sequence ID" value="BTMF_0000116101-mRNA-1"/>
    <property type="gene ID" value="BTMF_0000116101"/>
</dbReference>
<accession>A0A0R3Q4D5</accession>
<proteinExistence type="predicted"/>
<evidence type="ECO:0000313" key="1">
    <source>
        <dbReference type="EMBL" id="VDO07887.1"/>
    </source>
</evidence>
<reference evidence="3" key="1">
    <citation type="submission" date="2017-02" db="UniProtKB">
        <authorList>
            <consortium name="WormBaseParasite"/>
        </authorList>
    </citation>
    <scope>IDENTIFICATION</scope>
</reference>
<reference evidence="1 2" key="2">
    <citation type="submission" date="2018-11" db="EMBL/GenBank/DDBJ databases">
        <authorList>
            <consortium name="Pathogen Informatics"/>
        </authorList>
    </citation>
    <scope>NUCLEOTIDE SEQUENCE [LARGE SCALE GENOMIC DNA]</scope>
</reference>
<evidence type="ECO:0000313" key="3">
    <source>
        <dbReference type="WBParaSite" id="BTMF_0000116101-mRNA-1"/>
    </source>
</evidence>
<dbReference type="EMBL" id="UZAG01000284">
    <property type="protein sequence ID" value="VDO07887.1"/>
    <property type="molecule type" value="Genomic_DNA"/>
</dbReference>
<organism evidence="3">
    <name type="scientific">Brugia timori</name>
    <dbReference type="NCBI Taxonomy" id="42155"/>
    <lineage>
        <taxon>Eukaryota</taxon>
        <taxon>Metazoa</taxon>
        <taxon>Ecdysozoa</taxon>
        <taxon>Nematoda</taxon>
        <taxon>Chromadorea</taxon>
        <taxon>Rhabditida</taxon>
        <taxon>Spirurina</taxon>
        <taxon>Spiruromorpha</taxon>
        <taxon>Filarioidea</taxon>
        <taxon>Onchocercidae</taxon>
        <taxon>Brugia</taxon>
    </lineage>
</organism>
<protein>
    <submittedName>
        <fullName evidence="1 3">Uncharacterized protein</fullName>
    </submittedName>
</protein>
<evidence type="ECO:0000313" key="2">
    <source>
        <dbReference type="Proteomes" id="UP000280834"/>
    </source>
</evidence>
<name>A0A0R3Q4D5_9BILA</name>